<feature type="compositionally biased region" description="Pro residues" evidence="1">
    <location>
        <begin position="18"/>
        <end position="38"/>
    </location>
</feature>
<dbReference type="Gramene" id="OB12G18770.1">
    <property type="protein sequence ID" value="OB12G18770.1"/>
    <property type="gene ID" value="OB12G18770"/>
</dbReference>
<name>J3ND19_ORYBR</name>
<feature type="region of interest" description="Disordered" evidence="1">
    <location>
        <begin position="1"/>
        <end position="78"/>
    </location>
</feature>
<reference evidence="2" key="2">
    <citation type="submission" date="2013-04" db="UniProtKB">
        <authorList>
            <consortium name="EnsemblPlants"/>
        </authorList>
    </citation>
    <scope>IDENTIFICATION</scope>
</reference>
<reference evidence="2" key="1">
    <citation type="journal article" date="2013" name="Nat. Commun.">
        <title>Whole-genome sequencing of Oryza brachyantha reveals mechanisms underlying Oryza genome evolution.</title>
        <authorList>
            <person name="Chen J."/>
            <person name="Huang Q."/>
            <person name="Gao D."/>
            <person name="Wang J."/>
            <person name="Lang Y."/>
            <person name="Liu T."/>
            <person name="Li B."/>
            <person name="Bai Z."/>
            <person name="Luis Goicoechea J."/>
            <person name="Liang C."/>
            <person name="Chen C."/>
            <person name="Zhang W."/>
            <person name="Sun S."/>
            <person name="Liao Y."/>
            <person name="Zhang X."/>
            <person name="Yang L."/>
            <person name="Song C."/>
            <person name="Wang M."/>
            <person name="Shi J."/>
            <person name="Liu G."/>
            <person name="Liu J."/>
            <person name="Zhou H."/>
            <person name="Zhou W."/>
            <person name="Yu Q."/>
            <person name="An N."/>
            <person name="Chen Y."/>
            <person name="Cai Q."/>
            <person name="Wang B."/>
            <person name="Liu B."/>
            <person name="Min J."/>
            <person name="Huang Y."/>
            <person name="Wu H."/>
            <person name="Li Z."/>
            <person name="Zhang Y."/>
            <person name="Yin Y."/>
            <person name="Song W."/>
            <person name="Jiang J."/>
            <person name="Jackson S.A."/>
            <person name="Wing R.A."/>
            <person name="Wang J."/>
            <person name="Chen M."/>
        </authorList>
    </citation>
    <scope>NUCLEOTIDE SEQUENCE [LARGE SCALE GENOMIC DNA]</scope>
    <source>
        <strain evidence="2">cv. IRGC 101232</strain>
    </source>
</reference>
<evidence type="ECO:0000256" key="1">
    <source>
        <dbReference type="SAM" id="MobiDB-lite"/>
    </source>
</evidence>
<accession>J3ND19</accession>
<protein>
    <submittedName>
        <fullName evidence="2">Uncharacterized protein</fullName>
    </submittedName>
</protein>
<proteinExistence type="predicted"/>
<organism evidence="2">
    <name type="scientific">Oryza brachyantha</name>
    <name type="common">malo sina</name>
    <dbReference type="NCBI Taxonomy" id="4533"/>
    <lineage>
        <taxon>Eukaryota</taxon>
        <taxon>Viridiplantae</taxon>
        <taxon>Streptophyta</taxon>
        <taxon>Embryophyta</taxon>
        <taxon>Tracheophyta</taxon>
        <taxon>Spermatophyta</taxon>
        <taxon>Magnoliopsida</taxon>
        <taxon>Liliopsida</taxon>
        <taxon>Poales</taxon>
        <taxon>Poaceae</taxon>
        <taxon>BOP clade</taxon>
        <taxon>Oryzoideae</taxon>
        <taxon>Oryzeae</taxon>
        <taxon>Oryzinae</taxon>
        <taxon>Oryza</taxon>
    </lineage>
</organism>
<sequence>MTHAHNTAHNPRTHPRRCPWPPAPPAAPPASSPPPPSRHPGFRGRSCGVATALDHPPPPWGERRRHQAAESAFGDAVAGAPQRRIILLRQGESAARGRL</sequence>
<keyword evidence="3" id="KW-1185">Reference proteome</keyword>
<dbReference type="Proteomes" id="UP000006038">
    <property type="component" value="Chromosome 12"/>
</dbReference>
<evidence type="ECO:0000313" key="3">
    <source>
        <dbReference type="Proteomes" id="UP000006038"/>
    </source>
</evidence>
<dbReference type="AlphaFoldDB" id="J3ND19"/>
<evidence type="ECO:0000313" key="2">
    <source>
        <dbReference type="EnsemblPlants" id="OB12G18770.1"/>
    </source>
</evidence>
<dbReference type="HOGENOM" id="CLU_2324122_0_0_1"/>
<dbReference type="EnsemblPlants" id="OB12G18770.1">
    <property type="protein sequence ID" value="OB12G18770.1"/>
    <property type="gene ID" value="OB12G18770"/>
</dbReference>
<feature type="compositionally biased region" description="Polar residues" evidence="1">
    <location>
        <begin position="1"/>
        <end position="10"/>
    </location>
</feature>